<protein>
    <submittedName>
        <fullName evidence="6">N-acetylmuramoyl-L-alanine amidase family protein</fullName>
    </submittedName>
</protein>
<feature type="chain" id="PRO_5037301176" evidence="4">
    <location>
        <begin position="27"/>
        <end position="958"/>
    </location>
</feature>
<feature type="compositionally biased region" description="Gly residues" evidence="3">
    <location>
        <begin position="758"/>
        <end position="776"/>
    </location>
</feature>
<evidence type="ECO:0000256" key="3">
    <source>
        <dbReference type="SAM" id="MobiDB-lite"/>
    </source>
</evidence>
<reference evidence="6" key="1">
    <citation type="submission" date="2020-08" db="EMBL/GenBank/DDBJ databases">
        <title>Genome public.</title>
        <authorList>
            <person name="Liu C."/>
            <person name="Sun Q."/>
        </authorList>
    </citation>
    <scope>NUCLEOTIDE SEQUENCE</scope>
    <source>
        <strain evidence="6">NSJ-33</strain>
    </source>
</reference>
<dbReference type="AlphaFoldDB" id="A0A926I2P3"/>
<feature type="repeat" description="Cell wall-binding" evidence="2">
    <location>
        <begin position="820"/>
        <end position="839"/>
    </location>
</feature>
<organism evidence="6 7">
    <name type="scientific">Fumia xinanensis</name>
    <dbReference type="NCBI Taxonomy" id="2763659"/>
    <lineage>
        <taxon>Bacteria</taxon>
        <taxon>Bacillati</taxon>
        <taxon>Bacillota</taxon>
        <taxon>Clostridia</taxon>
        <taxon>Eubacteriales</taxon>
        <taxon>Oscillospiraceae</taxon>
        <taxon>Fumia</taxon>
    </lineage>
</organism>
<evidence type="ECO:0000259" key="5">
    <source>
        <dbReference type="Pfam" id="PF18998"/>
    </source>
</evidence>
<comment type="caution">
    <text evidence="6">The sequence shown here is derived from an EMBL/GenBank/DDBJ whole genome shotgun (WGS) entry which is preliminary data.</text>
</comment>
<dbReference type="Gene3D" id="2.160.20.110">
    <property type="match status" value="1"/>
</dbReference>
<keyword evidence="1" id="KW-0677">Repeat</keyword>
<dbReference type="Pfam" id="PF19127">
    <property type="entry name" value="Choline_bind_3"/>
    <property type="match status" value="2"/>
</dbReference>
<accession>A0A926I2P3</accession>
<feature type="repeat" description="Cell wall-binding" evidence="2">
    <location>
        <begin position="860"/>
        <end position="879"/>
    </location>
</feature>
<dbReference type="InterPro" id="IPR018337">
    <property type="entry name" value="Cell_wall/Cho-bd_repeat"/>
</dbReference>
<sequence>MKNRCFLSMLIALSMVFTIVPSAVFAQGPEVPNGAFENGNNQEFTNDEVTESDKVVGTQSAPFLISTKEDLKALATFVNGGVNPKGYTNNEDSYYQMTADIDLAGENWVPIGEGEWDENAFHGTFDGNGYVIKNLTIQSVDSEKGVAGLFGWGSGSCRIQNLGVIDCSIDALNSAGAVVAAMAGDIENCFSTGTIKGGQVGGIAGVLTIDTSISDSDNDGVDDPESCGSIKNCYSTAEISGIYQAGGIVGSCNFGKELVNTYSTANVESTDPNPNNDSRAGGITSNYGNWGMNPKIANNVSLGQIVRTANDAYAVCRVGGNFSGNGYDNFAWKDMRLYYKTNLLDLYIDSNPKETDGEDITCENGILSHQFSDIFQNDSAWNYEDNKLPTLKVFEGKTSYHQSSNLPDWMMKGGKLPTPEALFDPYTLVLSNVTDTMQYSQDEGATWNVITGTSATLNIGDLVVGQILVQNISTDDKIANSDYQIISLSDVYLSPLVEVMNPDAPGKMGTLYLPGRYMDDHDVEYRNTADKNWKTVNGRAIPNLAPGTYEVRLKRTDLLNGYPTVVEIKETDAAYAITAAPAVIDFGTCPQNQLSSVLQREITISNIGTEEVWVAGFPHDFDIDLELPTNGIQISAGSTATFHVNPSQYLDPGVYEDFVIFSTHQGNTALVNLKITVTPSSDYFLTVNGSYASNSGEGAYTAGQRVRIDAGSRSGYVFDGWSSTNGTVKFDRSDSARTYLTMPDANVTVWANWVPSGGGGGSGGSSGGGLPSGGGSTTKPIKPTEPQKPTTPVTPPTPAVPTWEKSGSLWKLKGVDGKYQTGWAKVEGAWYYLKSDGVMATGWQKVGKTWYYLTDSGSMKTGWLKLNNVWYYLKASGAMAAGWLQVGNTWYFMDASGAMKTGWLKEGGTWYYLKPSGAMATGWTWIGNRCYYLYPNGKMASNTTIDGYRIDATGAWKR</sequence>
<dbReference type="Gene3D" id="2.60.40.10">
    <property type="entry name" value="Immunoglobulins"/>
    <property type="match status" value="1"/>
</dbReference>
<evidence type="ECO:0000313" key="6">
    <source>
        <dbReference type="EMBL" id="MBC8559768.1"/>
    </source>
</evidence>
<feature type="region of interest" description="Disordered" evidence="3">
    <location>
        <begin position="758"/>
        <end position="801"/>
    </location>
</feature>
<keyword evidence="4" id="KW-0732">Signal</keyword>
<dbReference type="Gene3D" id="2.10.270.10">
    <property type="entry name" value="Cholin Binding"/>
    <property type="match status" value="2"/>
</dbReference>
<proteinExistence type="predicted"/>
<dbReference type="NCBIfam" id="TIGR02543">
    <property type="entry name" value="List_Bact_rpt"/>
    <property type="match status" value="1"/>
</dbReference>
<evidence type="ECO:0000256" key="4">
    <source>
        <dbReference type="SAM" id="SignalP"/>
    </source>
</evidence>
<feature type="domain" description="Bacterial repeat" evidence="5">
    <location>
        <begin position="685"/>
        <end position="755"/>
    </location>
</feature>
<dbReference type="InterPro" id="IPR013378">
    <property type="entry name" value="InlB-like_B-rpt"/>
</dbReference>
<dbReference type="Proteomes" id="UP000610760">
    <property type="component" value="Unassembled WGS sequence"/>
</dbReference>
<name>A0A926I2P3_9FIRM</name>
<dbReference type="SUPFAM" id="SSF69360">
    <property type="entry name" value="Cell wall binding repeat"/>
    <property type="match status" value="1"/>
</dbReference>
<dbReference type="Pfam" id="PF19085">
    <property type="entry name" value="Choline_bind_2"/>
    <property type="match status" value="1"/>
</dbReference>
<feature type="repeat" description="Cell wall-binding" evidence="2">
    <location>
        <begin position="840"/>
        <end position="859"/>
    </location>
</feature>
<dbReference type="InterPro" id="IPR044060">
    <property type="entry name" value="Bacterial_rp_domain"/>
</dbReference>
<keyword evidence="7" id="KW-1185">Reference proteome</keyword>
<dbReference type="EMBL" id="JACRSV010000002">
    <property type="protein sequence ID" value="MBC8559768.1"/>
    <property type="molecule type" value="Genomic_DNA"/>
</dbReference>
<dbReference type="RefSeq" id="WP_249294755.1">
    <property type="nucleotide sequence ID" value="NZ_JACRSV010000002.1"/>
</dbReference>
<dbReference type="PROSITE" id="PS51170">
    <property type="entry name" value="CW"/>
    <property type="match status" value="4"/>
</dbReference>
<evidence type="ECO:0000313" key="7">
    <source>
        <dbReference type="Proteomes" id="UP000610760"/>
    </source>
</evidence>
<evidence type="ECO:0000256" key="1">
    <source>
        <dbReference type="ARBA" id="ARBA00022737"/>
    </source>
</evidence>
<evidence type="ECO:0000256" key="2">
    <source>
        <dbReference type="PROSITE-ProRule" id="PRU00591"/>
    </source>
</evidence>
<feature type="repeat" description="Cell wall-binding" evidence="2">
    <location>
        <begin position="900"/>
        <end position="919"/>
    </location>
</feature>
<feature type="signal peptide" evidence="4">
    <location>
        <begin position="1"/>
        <end position="26"/>
    </location>
</feature>
<dbReference type="InterPro" id="IPR013783">
    <property type="entry name" value="Ig-like_fold"/>
</dbReference>
<dbReference type="Pfam" id="PF18998">
    <property type="entry name" value="Flg_new_2"/>
    <property type="match status" value="1"/>
</dbReference>
<gene>
    <name evidence="6" type="ORF">H8710_06755</name>
</gene>